<evidence type="ECO:0000313" key="2">
    <source>
        <dbReference type="EMBL" id="ADN75769.1"/>
    </source>
</evidence>
<name>E1SPX4_FERBD</name>
<protein>
    <recommendedName>
        <fullName evidence="4">Lipoprotein</fullName>
    </recommendedName>
</protein>
<dbReference type="OrthoDB" id="6264477at2"/>
<dbReference type="STRING" id="550540.Fbal_1565"/>
<dbReference type="PROSITE" id="PS51257">
    <property type="entry name" value="PROKAR_LIPOPROTEIN"/>
    <property type="match status" value="1"/>
</dbReference>
<feature type="signal peptide" evidence="1">
    <location>
        <begin position="1"/>
        <end position="26"/>
    </location>
</feature>
<dbReference type="HOGENOM" id="CLU_1625931_0_0_6"/>
<evidence type="ECO:0000313" key="3">
    <source>
        <dbReference type="Proteomes" id="UP000006683"/>
    </source>
</evidence>
<dbReference type="GeneID" id="67181780"/>
<proteinExistence type="predicted"/>
<gene>
    <name evidence="2" type="ordered locus">Fbal_1565</name>
</gene>
<keyword evidence="3" id="KW-1185">Reference proteome</keyword>
<dbReference type="RefSeq" id="WP_013345075.1">
    <property type="nucleotide sequence ID" value="NC_014541.1"/>
</dbReference>
<sequence>MKRTNTTRSALLLLAALGLAACGSDSDDNTVTPEPPQPEPDSISINDTATLDLAITQFDGPGGSVSFTLTGDDKLPVTGANAFQALFMGYPAAGPTSVKYGLTWHQSTQLDCTDPSGHCDAVLTETAAGEYTLRATGLDWRNEVEDFRAALSIAGAQVTTDIIWTD</sequence>
<dbReference type="KEGG" id="fbl:Fbal_1565"/>
<organism evidence="2 3">
    <name type="scientific">Ferrimonas balearica (strain DSM 9799 / CCM 4581 / KCTC 23876 / PAT)</name>
    <dbReference type="NCBI Taxonomy" id="550540"/>
    <lineage>
        <taxon>Bacteria</taxon>
        <taxon>Pseudomonadati</taxon>
        <taxon>Pseudomonadota</taxon>
        <taxon>Gammaproteobacteria</taxon>
        <taxon>Alteromonadales</taxon>
        <taxon>Ferrimonadaceae</taxon>
        <taxon>Ferrimonas</taxon>
    </lineage>
</organism>
<feature type="chain" id="PRO_5003151015" description="Lipoprotein" evidence="1">
    <location>
        <begin position="27"/>
        <end position="166"/>
    </location>
</feature>
<evidence type="ECO:0000256" key="1">
    <source>
        <dbReference type="SAM" id="SignalP"/>
    </source>
</evidence>
<evidence type="ECO:0008006" key="4">
    <source>
        <dbReference type="Google" id="ProtNLM"/>
    </source>
</evidence>
<dbReference type="Proteomes" id="UP000006683">
    <property type="component" value="Chromosome"/>
</dbReference>
<accession>E1SPX4</accession>
<dbReference type="AlphaFoldDB" id="E1SPX4"/>
<dbReference type="EMBL" id="CP002209">
    <property type="protein sequence ID" value="ADN75769.1"/>
    <property type="molecule type" value="Genomic_DNA"/>
</dbReference>
<dbReference type="eggNOG" id="ENOG50344HY">
    <property type="taxonomic scope" value="Bacteria"/>
</dbReference>
<reference evidence="2 3" key="1">
    <citation type="journal article" date="2010" name="Stand. Genomic Sci.">
        <title>Complete genome sequence of Ferrimonas balearica type strain (PAT).</title>
        <authorList>
            <person name="Nolan M."/>
            <person name="Sikorski J."/>
            <person name="Davenport K."/>
            <person name="Lucas S."/>
            <person name="Glavina Del Rio T."/>
            <person name="Tice H."/>
            <person name="Cheng J."/>
            <person name="Goodwin L."/>
            <person name="Pitluck S."/>
            <person name="Liolios K."/>
            <person name="Ivanova N."/>
            <person name="Mavromatis K."/>
            <person name="Ovchinnikova G."/>
            <person name="Pati A."/>
            <person name="Chen A."/>
            <person name="Palaniappan K."/>
            <person name="Land M."/>
            <person name="Hauser L."/>
            <person name="Chang Y."/>
            <person name="Jeffries C."/>
            <person name="Tapia R."/>
            <person name="Brettin T."/>
            <person name="Detter J."/>
            <person name="Han C."/>
            <person name="Yasawong M."/>
            <person name="Rohde M."/>
            <person name="Tindall B."/>
            <person name="Goker M."/>
            <person name="Woyke T."/>
            <person name="Bristow J."/>
            <person name="Eisen J."/>
            <person name="Markowitz V."/>
            <person name="Hugenholtz P."/>
            <person name="Kyrpides N."/>
            <person name="Klenk H."/>
            <person name="Lapidus A."/>
        </authorList>
    </citation>
    <scope>NUCLEOTIDE SEQUENCE [LARGE SCALE GENOMIC DNA]</scope>
    <source>
        <strain evidence="3">DSM 9799 / CCM 4581 / KCTC 23876 / PAT</strain>
    </source>
</reference>
<keyword evidence="1" id="KW-0732">Signal</keyword>